<comment type="caution">
    <text evidence="11">The sequence shown here is derived from an EMBL/GenBank/DDBJ whole genome shotgun (WGS) entry which is preliminary data.</text>
</comment>
<reference evidence="11 12" key="1">
    <citation type="submission" date="2019-03" db="EMBL/GenBank/DDBJ databases">
        <title>Genomic Encyclopedia of Archaeal and Bacterial Type Strains, Phase II (KMG-II): from individual species to whole genera.</title>
        <authorList>
            <person name="Goeker M."/>
        </authorList>
    </citation>
    <scope>NUCLEOTIDE SEQUENCE [LARGE SCALE GENOMIC DNA]</scope>
    <source>
        <strain evidence="11 12">DSM 45499</strain>
    </source>
</reference>
<dbReference type="PANTHER" id="PTHR43289:SF6">
    <property type="entry name" value="SERINE_THREONINE-PROTEIN KINASE NEKL-3"/>
    <property type="match status" value="1"/>
</dbReference>
<dbReference type="PROSITE" id="PS50011">
    <property type="entry name" value="PROTEIN_KINASE_DOM"/>
    <property type="match status" value="1"/>
</dbReference>
<gene>
    <name evidence="11" type="ORF">CLV71_109111</name>
</gene>
<dbReference type="Gene3D" id="3.30.200.20">
    <property type="entry name" value="Phosphorylase Kinase, domain 1"/>
    <property type="match status" value="1"/>
</dbReference>
<dbReference type="RefSeq" id="WP_133905168.1">
    <property type="nucleotide sequence ID" value="NZ_SOCP01000009.1"/>
</dbReference>
<evidence type="ECO:0000313" key="11">
    <source>
        <dbReference type="EMBL" id="TDV47876.1"/>
    </source>
</evidence>
<name>A0A4R7VF73_9PSEU</name>
<keyword evidence="4 7" id="KW-0547">Nucleotide-binding</keyword>
<dbReference type="Pfam" id="PF00069">
    <property type="entry name" value="Pkinase"/>
    <property type="match status" value="1"/>
</dbReference>
<keyword evidence="3" id="KW-0808">Transferase</keyword>
<dbReference type="GO" id="GO:0004553">
    <property type="term" value="F:hydrolase activity, hydrolyzing O-glycosyl compounds"/>
    <property type="evidence" value="ECO:0007669"/>
    <property type="project" value="InterPro"/>
</dbReference>
<keyword evidence="12" id="KW-1185">Reference proteome</keyword>
<feature type="binding site" evidence="7">
    <location>
        <position position="40"/>
    </location>
    <ligand>
        <name>ATP</name>
        <dbReference type="ChEBI" id="CHEBI:30616"/>
    </ligand>
</feature>
<dbReference type="PROSITE" id="PS51173">
    <property type="entry name" value="CBM2"/>
    <property type="match status" value="1"/>
</dbReference>
<dbReference type="Gene3D" id="2.60.40.290">
    <property type="match status" value="1"/>
</dbReference>
<dbReference type="InterPro" id="IPR000719">
    <property type="entry name" value="Prot_kinase_dom"/>
</dbReference>
<dbReference type="GO" id="GO:0004674">
    <property type="term" value="F:protein serine/threonine kinase activity"/>
    <property type="evidence" value="ECO:0007669"/>
    <property type="project" value="UniProtKB-KW"/>
</dbReference>
<dbReference type="EC" id="2.7.11.1" evidence="1"/>
<dbReference type="InterPro" id="IPR017441">
    <property type="entry name" value="Protein_kinase_ATP_BS"/>
</dbReference>
<evidence type="ECO:0000259" key="9">
    <source>
        <dbReference type="PROSITE" id="PS50011"/>
    </source>
</evidence>
<dbReference type="Pfam" id="PF00553">
    <property type="entry name" value="CBM_2"/>
    <property type="match status" value="1"/>
</dbReference>
<evidence type="ECO:0000259" key="10">
    <source>
        <dbReference type="PROSITE" id="PS51173"/>
    </source>
</evidence>
<feature type="region of interest" description="Disordered" evidence="8">
    <location>
        <begin position="327"/>
        <end position="358"/>
    </location>
</feature>
<dbReference type="EMBL" id="SOCP01000009">
    <property type="protein sequence ID" value="TDV47876.1"/>
    <property type="molecule type" value="Genomic_DNA"/>
</dbReference>
<evidence type="ECO:0000313" key="12">
    <source>
        <dbReference type="Proteomes" id="UP000294927"/>
    </source>
</evidence>
<dbReference type="InterPro" id="IPR011009">
    <property type="entry name" value="Kinase-like_dom_sf"/>
</dbReference>
<keyword evidence="6 7" id="KW-0067">ATP-binding</keyword>
<dbReference type="GO" id="GO:0030247">
    <property type="term" value="F:polysaccharide binding"/>
    <property type="evidence" value="ECO:0007669"/>
    <property type="project" value="UniProtKB-UniRule"/>
</dbReference>
<evidence type="ECO:0000256" key="2">
    <source>
        <dbReference type="ARBA" id="ARBA00022527"/>
    </source>
</evidence>
<dbReference type="OrthoDB" id="9762169at2"/>
<feature type="domain" description="Protein kinase" evidence="9">
    <location>
        <begin position="11"/>
        <end position="271"/>
    </location>
</feature>
<dbReference type="SUPFAM" id="SSF56112">
    <property type="entry name" value="Protein kinase-like (PK-like)"/>
    <property type="match status" value="1"/>
</dbReference>
<protein>
    <recommendedName>
        <fullName evidence="1">non-specific serine/threonine protein kinase</fullName>
        <ecNumber evidence="1">2.7.11.1</ecNumber>
    </recommendedName>
</protein>
<sequence length="458" mass="48150">MEAGELVAERYRLASVIGRGAMGVVWLATDERLDREVAVKQLLVEDSPDRAMAEATPEQATALGVREARIAARLRHPNAITVHDVVAHDGRPCLVMEYLRSQPLDAVMVARGGALPPTEAARIGTQIASALAAAHAAGIVHRDVKPENVLITEDGTAKITDFGVSRAVGVGTVTTTGILAGTPAYLAPEVAGGGKATPRSDVFSLGAMLYAAMEGLPPFGVDDNPIALLHRVATSHVTPPQRSGHVTELVLWLLRRDPTQRPTMRVAHEALATVAEGRPFDVPRARASTTMLPAPARGRSRRAAVIGGAAVALVAVGAVLGALLTSGDSTAAAPPPTTSPPTTTIPTRSTQQPPPGSPTCVASYDVVNSWPNGYEARVTIRNDGDRALDGWTVRWTLPSGHDIDGLWAGALTRDGTDVTVRNLDWNVTIQAGAETTFGFTARANGDDRPRPEVSCAQR</sequence>
<dbReference type="CDD" id="cd14014">
    <property type="entry name" value="STKc_PknB_like"/>
    <property type="match status" value="1"/>
</dbReference>
<dbReference type="Proteomes" id="UP000294927">
    <property type="component" value="Unassembled WGS sequence"/>
</dbReference>
<dbReference type="PROSITE" id="PS00107">
    <property type="entry name" value="PROTEIN_KINASE_ATP"/>
    <property type="match status" value="1"/>
</dbReference>
<evidence type="ECO:0000256" key="1">
    <source>
        <dbReference type="ARBA" id="ARBA00012513"/>
    </source>
</evidence>
<evidence type="ECO:0000256" key="4">
    <source>
        <dbReference type="ARBA" id="ARBA00022741"/>
    </source>
</evidence>
<dbReference type="PROSITE" id="PS00108">
    <property type="entry name" value="PROTEIN_KINASE_ST"/>
    <property type="match status" value="1"/>
</dbReference>
<dbReference type="InterPro" id="IPR012291">
    <property type="entry name" value="CBM2_carb-bd_dom_sf"/>
</dbReference>
<proteinExistence type="predicted"/>
<evidence type="ECO:0000256" key="5">
    <source>
        <dbReference type="ARBA" id="ARBA00022777"/>
    </source>
</evidence>
<organism evidence="11 12">
    <name type="scientific">Actinophytocola oryzae</name>
    <dbReference type="NCBI Taxonomy" id="502181"/>
    <lineage>
        <taxon>Bacteria</taxon>
        <taxon>Bacillati</taxon>
        <taxon>Actinomycetota</taxon>
        <taxon>Actinomycetes</taxon>
        <taxon>Pseudonocardiales</taxon>
        <taxon>Pseudonocardiaceae</taxon>
    </lineage>
</organism>
<dbReference type="SUPFAM" id="SSF49384">
    <property type="entry name" value="Carbohydrate-binding domain"/>
    <property type="match status" value="1"/>
</dbReference>
<evidence type="ECO:0000256" key="3">
    <source>
        <dbReference type="ARBA" id="ARBA00022679"/>
    </source>
</evidence>
<keyword evidence="5 11" id="KW-0418">Kinase</keyword>
<feature type="domain" description="CBM2" evidence="10">
    <location>
        <begin position="353"/>
        <end position="458"/>
    </location>
</feature>
<dbReference type="InterPro" id="IPR008965">
    <property type="entry name" value="CBM2/CBM3_carb-bd_dom_sf"/>
</dbReference>
<keyword evidence="2 11" id="KW-0723">Serine/threonine-protein kinase</keyword>
<accession>A0A4R7VF73</accession>
<evidence type="ECO:0000256" key="7">
    <source>
        <dbReference type="PROSITE-ProRule" id="PRU10141"/>
    </source>
</evidence>
<dbReference type="AlphaFoldDB" id="A0A4R7VF73"/>
<dbReference type="InterPro" id="IPR008271">
    <property type="entry name" value="Ser/Thr_kinase_AS"/>
</dbReference>
<evidence type="ECO:0000256" key="8">
    <source>
        <dbReference type="SAM" id="MobiDB-lite"/>
    </source>
</evidence>
<dbReference type="GO" id="GO:0005524">
    <property type="term" value="F:ATP binding"/>
    <property type="evidence" value="ECO:0007669"/>
    <property type="project" value="UniProtKB-UniRule"/>
</dbReference>
<dbReference type="SMART" id="SM00637">
    <property type="entry name" value="CBD_II"/>
    <property type="match status" value="1"/>
</dbReference>
<dbReference type="GO" id="GO:0005975">
    <property type="term" value="P:carbohydrate metabolic process"/>
    <property type="evidence" value="ECO:0007669"/>
    <property type="project" value="InterPro"/>
</dbReference>
<feature type="compositionally biased region" description="Low complexity" evidence="8">
    <location>
        <begin position="340"/>
        <end position="351"/>
    </location>
</feature>
<dbReference type="InterPro" id="IPR001919">
    <property type="entry name" value="CBD2"/>
</dbReference>
<evidence type="ECO:0000256" key="6">
    <source>
        <dbReference type="ARBA" id="ARBA00022840"/>
    </source>
</evidence>
<dbReference type="PANTHER" id="PTHR43289">
    <property type="entry name" value="MITOGEN-ACTIVATED PROTEIN KINASE KINASE KINASE 20-RELATED"/>
    <property type="match status" value="1"/>
</dbReference>
<dbReference type="Gene3D" id="1.10.510.10">
    <property type="entry name" value="Transferase(Phosphotransferase) domain 1"/>
    <property type="match status" value="1"/>
</dbReference>
<dbReference type="SMART" id="SM00220">
    <property type="entry name" value="S_TKc"/>
    <property type="match status" value="1"/>
</dbReference>